<gene>
    <name evidence="12" type="ORF">UU14_C0027G0017</name>
</gene>
<evidence type="ECO:0000256" key="8">
    <source>
        <dbReference type="ARBA" id="ARBA00022691"/>
    </source>
</evidence>
<dbReference type="GO" id="GO:0032259">
    <property type="term" value="P:methylation"/>
    <property type="evidence" value="ECO:0007669"/>
    <property type="project" value="UniProtKB-KW"/>
</dbReference>
<dbReference type="CDD" id="cd02440">
    <property type="entry name" value="AdoMet_MTases"/>
    <property type="match status" value="1"/>
</dbReference>
<dbReference type="GO" id="GO:0005737">
    <property type="term" value="C:cytoplasm"/>
    <property type="evidence" value="ECO:0007669"/>
    <property type="project" value="UniProtKB-SubCell"/>
</dbReference>
<sequence length="277" mass="30642">MSNPDSEAYYYDALPAYVLENLGSTRVRTKKTFLRQLAKMDYSPELIEAFQYIDRNLFLPPDYPEKYAYSKITPHLKRERGKLISSVSEPGVVAKMTALLDIQKGDNVLEVGTGSGYQGAIISWLVGEKGVVRTIEYDERVAQFAESNLHNLGIENVEVIVGDGSCGYEMGAPYDRIIVTASLPPVLLKDSPLFQQLKPGGVMVAPVGGFEYEGNCHMVAIGKSETQDPFLAKPVNISEHFSFVSMQGMHGYSWVGCLAARMFATVALILNKFPLNR</sequence>
<evidence type="ECO:0000313" key="12">
    <source>
        <dbReference type="EMBL" id="KKR71478.1"/>
    </source>
</evidence>
<dbReference type="PROSITE" id="PS01279">
    <property type="entry name" value="PCMT"/>
    <property type="match status" value="1"/>
</dbReference>
<comment type="subcellular location">
    <subcellularLocation>
        <location evidence="1">Cytoplasm</location>
    </subcellularLocation>
</comment>
<comment type="caution">
    <text evidence="12">The sequence shown here is derived from an EMBL/GenBank/DDBJ whole genome shotgun (WGS) entry which is preliminary data.</text>
</comment>
<dbReference type="PATRIC" id="fig|1618482.3.peg.930"/>
<comment type="similarity">
    <text evidence="2">Belongs to the methyltransferase superfamily. L-isoaspartyl/D-aspartyl protein methyltransferase family.</text>
</comment>
<dbReference type="SUPFAM" id="SSF53335">
    <property type="entry name" value="S-adenosyl-L-methionine-dependent methyltransferases"/>
    <property type="match status" value="1"/>
</dbReference>
<evidence type="ECO:0000256" key="3">
    <source>
        <dbReference type="ARBA" id="ARBA00011890"/>
    </source>
</evidence>
<evidence type="ECO:0000256" key="10">
    <source>
        <dbReference type="ARBA" id="ARBA00031323"/>
    </source>
</evidence>
<evidence type="ECO:0000256" key="1">
    <source>
        <dbReference type="ARBA" id="ARBA00004496"/>
    </source>
</evidence>
<evidence type="ECO:0000256" key="9">
    <source>
        <dbReference type="ARBA" id="ARBA00030757"/>
    </source>
</evidence>
<dbReference type="Pfam" id="PF01135">
    <property type="entry name" value="PCMT"/>
    <property type="match status" value="1"/>
</dbReference>
<evidence type="ECO:0000256" key="5">
    <source>
        <dbReference type="ARBA" id="ARBA00022490"/>
    </source>
</evidence>
<name>A0A0G0T333_9BACT</name>
<accession>A0A0G0T333</accession>
<dbReference type="EC" id="2.1.1.77" evidence="3"/>
<dbReference type="GO" id="GO:0004719">
    <property type="term" value="F:protein-L-isoaspartate (D-aspartate) O-methyltransferase activity"/>
    <property type="evidence" value="ECO:0007669"/>
    <property type="project" value="UniProtKB-EC"/>
</dbReference>
<proteinExistence type="inferred from homology"/>
<keyword evidence="7 12" id="KW-0808">Transferase</keyword>
<dbReference type="InterPro" id="IPR029063">
    <property type="entry name" value="SAM-dependent_MTases_sf"/>
</dbReference>
<protein>
    <recommendedName>
        <fullName evidence="4">Protein-L-isoaspartate O-methyltransferase</fullName>
        <ecNumber evidence="3">2.1.1.77</ecNumber>
    </recommendedName>
    <alternativeName>
        <fullName evidence="11">L-isoaspartyl protein carboxyl methyltransferase</fullName>
    </alternativeName>
    <alternativeName>
        <fullName evidence="9">Protein L-isoaspartyl methyltransferase</fullName>
    </alternativeName>
    <alternativeName>
        <fullName evidence="10">Protein-beta-aspartate methyltransferase</fullName>
    </alternativeName>
</protein>
<evidence type="ECO:0000256" key="7">
    <source>
        <dbReference type="ARBA" id="ARBA00022679"/>
    </source>
</evidence>
<dbReference type="InterPro" id="IPR000682">
    <property type="entry name" value="PCMT"/>
</dbReference>
<evidence type="ECO:0000256" key="2">
    <source>
        <dbReference type="ARBA" id="ARBA00005369"/>
    </source>
</evidence>
<keyword evidence="8" id="KW-0949">S-adenosyl-L-methionine</keyword>
<evidence type="ECO:0000256" key="11">
    <source>
        <dbReference type="ARBA" id="ARBA00031350"/>
    </source>
</evidence>
<reference evidence="12 13" key="1">
    <citation type="journal article" date="2015" name="Nature">
        <title>rRNA introns, odd ribosomes, and small enigmatic genomes across a large radiation of phyla.</title>
        <authorList>
            <person name="Brown C.T."/>
            <person name="Hug L.A."/>
            <person name="Thomas B.C."/>
            <person name="Sharon I."/>
            <person name="Castelle C.J."/>
            <person name="Singh A."/>
            <person name="Wilkins M.J."/>
            <person name="Williams K.H."/>
            <person name="Banfield J.F."/>
        </authorList>
    </citation>
    <scope>NUCLEOTIDE SEQUENCE [LARGE SCALE GENOMIC DNA]</scope>
</reference>
<dbReference type="EMBL" id="LBZM01000027">
    <property type="protein sequence ID" value="KKR71478.1"/>
    <property type="molecule type" value="Genomic_DNA"/>
</dbReference>
<keyword evidence="5" id="KW-0963">Cytoplasm</keyword>
<evidence type="ECO:0000256" key="6">
    <source>
        <dbReference type="ARBA" id="ARBA00022603"/>
    </source>
</evidence>
<dbReference type="AlphaFoldDB" id="A0A0G0T333"/>
<evidence type="ECO:0000313" key="13">
    <source>
        <dbReference type="Proteomes" id="UP000034664"/>
    </source>
</evidence>
<dbReference type="Proteomes" id="UP000034664">
    <property type="component" value="Unassembled WGS sequence"/>
</dbReference>
<dbReference type="PANTHER" id="PTHR11579">
    <property type="entry name" value="PROTEIN-L-ISOASPARTATE O-METHYLTRANSFERASE"/>
    <property type="match status" value="1"/>
</dbReference>
<organism evidence="12 13">
    <name type="scientific">Candidatus Roizmanbacteria bacterium GW2011_GWB1_40_7</name>
    <dbReference type="NCBI Taxonomy" id="1618482"/>
    <lineage>
        <taxon>Bacteria</taxon>
        <taxon>Candidatus Roizmaniibacteriota</taxon>
    </lineage>
</organism>
<dbReference type="PANTHER" id="PTHR11579:SF0">
    <property type="entry name" value="PROTEIN-L-ISOASPARTATE(D-ASPARTATE) O-METHYLTRANSFERASE"/>
    <property type="match status" value="1"/>
</dbReference>
<keyword evidence="6 12" id="KW-0489">Methyltransferase</keyword>
<evidence type="ECO:0000256" key="4">
    <source>
        <dbReference type="ARBA" id="ARBA00013346"/>
    </source>
</evidence>
<dbReference type="Gene3D" id="3.40.50.150">
    <property type="entry name" value="Vaccinia Virus protein VP39"/>
    <property type="match status" value="1"/>
</dbReference>